<feature type="domain" description="HTH merR-type" evidence="4">
    <location>
        <begin position="2"/>
        <end position="71"/>
    </location>
</feature>
<protein>
    <submittedName>
        <fullName evidence="5">MerR family transcriptional regulator</fullName>
    </submittedName>
</protein>
<dbReference type="PROSITE" id="PS50937">
    <property type="entry name" value="HTH_MERR_2"/>
    <property type="match status" value="1"/>
</dbReference>
<dbReference type="GO" id="GO:0003677">
    <property type="term" value="F:DNA binding"/>
    <property type="evidence" value="ECO:0007669"/>
    <property type="project" value="UniProtKB-KW"/>
</dbReference>
<dbReference type="PANTHER" id="PTHR30204:SF96">
    <property type="entry name" value="CHROMOSOME-ANCHORING PROTEIN RACA"/>
    <property type="match status" value="1"/>
</dbReference>
<dbReference type="AlphaFoldDB" id="A0A239YDB4"/>
<evidence type="ECO:0000256" key="1">
    <source>
        <dbReference type="ARBA" id="ARBA00023125"/>
    </source>
</evidence>
<keyword evidence="3" id="KW-0812">Transmembrane</keyword>
<evidence type="ECO:0000313" key="6">
    <source>
        <dbReference type="Proteomes" id="UP000242084"/>
    </source>
</evidence>
<dbReference type="Gene3D" id="1.10.1660.10">
    <property type="match status" value="1"/>
</dbReference>
<dbReference type="InterPro" id="IPR000551">
    <property type="entry name" value="MerR-type_HTH_dom"/>
</dbReference>
<organism evidence="5 6">
    <name type="scientific">Mammaliicoccus stepanovicii</name>
    <dbReference type="NCBI Taxonomy" id="643214"/>
    <lineage>
        <taxon>Bacteria</taxon>
        <taxon>Bacillati</taxon>
        <taxon>Bacillota</taxon>
        <taxon>Bacilli</taxon>
        <taxon>Bacillales</taxon>
        <taxon>Staphylococcaceae</taxon>
        <taxon>Mammaliicoccus</taxon>
    </lineage>
</organism>
<gene>
    <name evidence="5" type="primary">hmrR</name>
    <name evidence="5" type="ORF">SAMEA4384403_00239</name>
</gene>
<dbReference type="GO" id="GO:0003700">
    <property type="term" value="F:DNA-binding transcription factor activity"/>
    <property type="evidence" value="ECO:0007669"/>
    <property type="project" value="InterPro"/>
</dbReference>
<evidence type="ECO:0000256" key="2">
    <source>
        <dbReference type="SAM" id="Coils"/>
    </source>
</evidence>
<feature type="transmembrane region" description="Helical" evidence="3">
    <location>
        <begin position="167"/>
        <end position="183"/>
    </location>
</feature>
<sequence length="236" mass="27454">MNMTTGEVASLCNVSVRTIQYYDKKGIISPSNKTENNRRLYTEDELNKIRVILALKDMGFSLKEIKELLNSNQSINTLNLLLEEKTLHLEESIKNNKELLEQIKFAKKNISKDSEFPVSNILNLQKESGSYQEMEEFRKKFLGVAMIAGIFQYSSIFTAILKKKWKPILIAYPLLMIYAAIATKKYYAVTMYLCPNCQNKFKPLISEWILSNHTYKTRKLECPHCRETSYCIEIHK</sequence>
<dbReference type="EMBL" id="LT906462">
    <property type="protein sequence ID" value="SNV56403.1"/>
    <property type="molecule type" value="Genomic_DNA"/>
</dbReference>
<dbReference type="OrthoDB" id="9791488at2"/>
<dbReference type="SUPFAM" id="SSF46955">
    <property type="entry name" value="Putative DNA-binding domain"/>
    <property type="match status" value="1"/>
</dbReference>
<accession>A0A239YDB4</accession>
<feature type="coiled-coil region" evidence="2">
    <location>
        <begin position="82"/>
        <end position="109"/>
    </location>
</feature>
<keyword evidence="2" id="KW-0175">Coiled coil</keyword>
<proteinExistence type="predicted"/>
<reference evidence="5 6" key="1">
    <citation type="submission" date="2017-06" db="EMBL/GenBank/DDBJ databases">
        <authorList>
            <consortium name="Pathogen Informatics"/>
        </authorList>
    </citation>
    <scope>NUCLEOTIDE SEQUENCE [LARGE SCALE GENOMIC DNA]</scope>
    <source>
        <strain evidence="5 6">NCTC13839</strain>
    </source>
</reference>
<evidence type="ECO:0000259" key="4">
    <source>
        <dbReference type="PROSITE" id="PS50937"/>
    </source>
</evidence>
<keyword evidence="1" id="KW-0238">DNA-binding</keyword>
<keyword evidence="6" id="KW-1185">Reference proteome</keyword>
<dbReference type="Pfam" id="PF13411">
    <property type="entry name" value="MerR_1"/>
    <property type="match status" value="1"/>
</dbReference>
<keyword evidence="3" id="KW-1133">Transmembrane helix</keyword>
<dbReference type="PRINTS" id="PR00040">
    <property type="entry name" value="HTHMERR"/>
</dbReference>
<dbReference type="InterPro" id="IPR047057">
    <property type="entry name" value="MerR_fam"/>
</dbReference>
<dbReference type="SMART" id="SM00422">
    <property type="entry name" value="HTH_MERR"/>
    <property type="match status" value="1"/>
</dbReference>
<dbReference type="CDD" id="cd01106">
    <property type="entry name" value="HTH_TipAL-Mta"/>
    <property type="match status" value="1"/>
</dbReference>
<dbReference type="InterPro" id="IPR009061">
    <property type="entry name" value="DNA-bd_dom_put_sf"/>
</dbReference>
<dbReference type="KEGG" id="sste:SAMEA4384403_0239"/>
<evidence type="ECO:0000313" key="5">
    <source>
        <dbReference type="EMBL" id="SNV56403.1"/>
    </source>
</evidence>
<name>A0A239YDB4_9STAP</name>
<keyword evidence="3" id="KW-0472">Membrane</keyword>
<dbReference type="RefSeq" id="WP_095085587.1">
    <property type="nucleotide sequence ID" value="NZ_BMDM01000007.1"/>
</dbReference>
<dbReference type="PANTHER" id="PTHR30204">
    <property type="entry name" value="REDOX-CYCLING DRUG-SENSING TRANSCRIPTIONAL ACTIVATOR SOXR"/>
    <property type="match status" value="1"/>
</dbReference>
<dbReference type="Proteomes" id="UP000242084">
    <property type="component" value="Chromosome 1"/>
</dbReference>
<feature type="transmembrane region" description="Helical" evidence="3">
    <location>
        <begin position="141"/>
        <end position="161"/>
    </location>
</feature>
<evidence type="ECO:0000256" key="3">
    <source>
        <dbReference type="SAM" id="Phobius"/>
    </source>
</evidence>